<proteinExistence type="inferred from homology"/>
<evidence type="ECO:0000256" key="3">
    <source>
        <dbReference type="ARBA" id="ARBA00023134"/>
    </source>
</evidence>
<dbReference type="GO" id="GO:0005938">
    <property type="term" value="C:cell cortex"/>
    <property type="evidence" value="ECO:0007669"/>
    <property type="project" value="UniProtKB-ARBA"/>
</dbReference>
<evidence type="ECO:0000259" key="5">
    <source>
        <dbReference type="PROSITE" id="PS51719"/>
    </source>
</evidence>
<dbReference type="InterPro" id="IPR027417">
    <property type="entry name" value="P-loop_NTPase"/>
</dbReference>
<dbReference type="PANTHER" id="PTHR18884">
    <property type="entry name" value="SEPTIN"/>
    <property type="match status" value="1"/>
</dbReference>
<dbReference type="AlphaFoldDB" id="A0A1E3QR49"/>
<feature type="domain" description="Septin-type G" evidence="5">
    <location>
        <begin position="21"/>
        <end position="294"/>
    </location>
</feature>
<protein>
    <recommendedName>
        <fullName evidence="5">Septin-type G domain-containing protein</fullName>
    </recommendedName>
</protein>
<name>A0A1E3QR49_9ASCO</name>
<keyword evidence="3 4" id="KW-0342">GTP-binding</keyword>
<evidence type="ECO:0000256" key="1">
    <source>
        <dbReference type="ARBA" id="ARBA00004266"/>
    </source>
</evidence>
<evidence type="ECO:0000256" key="2">
    <source>
        <dbReference type="ARBA" id="ARBA00022741"/>
    </source>
</evidence>
<dbReference type="Proteomes" id="UP000094336">
    <property type="component" value="Unassembled WGS sequence"/>
</dbReference>
<comment type="similarity">
    <text evidence="4">Belongs to the TRAFAC class TrmE-Era-EngA-EngB-Septin-like GTPase superfamily. Septin GTPase family.</text>
</comment>
<dbReference type="SUPFAM" id="SSF52540">
    <property type="entry name" value="P-loop containing nucleoside triphosphate hydrolases"/>
    <property type="match status" value="1"/>
</dbReference>
<dbReference type="Pfam" id="PF00735">
    <property type="entry name" value="Septin"/>
    <property type="match status" value="1"/>
</dbReference>
<dbReference type="CDD" id="cd01850">
    <property type="entry name" value="CDC_Septin"/>
    <property type="match status" value="1"/>
</dbReference>
<dbReference type="Gene3D" id="3.40.50.300">
    <property type="entry name" value="P-loop containing nucleotide triphosphate hydrolases"/>
    <property type="match status" value="1"/>
</dbReference>
<evidence type="ECO:0000256" key="4">
    <source>
        <dbReference type="RuleBase" id="RU004560"/>
    </source>
</evidence>
<accession>A0A1E3QR49</accession>
<reference evidence="7" key="1">
    <citation type="submission" date="2016-05" db="EMBL/GenBank/DDBJ databases">
        <title>Comparative genomics of biotechnologically important yeasts.</title>
        <authorList>
            <consortium name="DOE Joint Genome Institute"/>
            <person name="Riley R."/>
            <person name="Haridas S."/>
            <person name="Wolfe K.H."/>
            <person name="Lopes M.R."/>
            <person name="Hittinger C.T."/>
            <person name="Goker M."/>
            <person name="Salamov A."/>
            <person name="Wisecaver J."/>
            <person name="Long T.M."/>
            <person name="Aerts A.L."/>
            <person name="Barry K."/>
            <person name="Choi C."/>
            <person name="Clum A."/>
            <person name="Coughlan A.Y."/>
            <person name="Deshpande S."/>
            <person name="Douglass A.P."/>
            <person name="Hanson S.J."/>
            <person name="Klenk H.-P."/>
            <person name="Labutti K."/>
            <person name="Lapidus A."/>
            <person name="Lindquist E."/>
            <person name="Lipzen A."/>
            <person name="Meier-Kolthoff J.P."/>
            <person name="Ohm R.A."/>
            <person name="Otillar R.P."/>
            <person name="Pangilinan J."/>
            <person name="Peng Y."/>
            <person name="Rokas A."/>
            <person name="Rosa C.A."/>
            <person name="Scheuner C."/>
            <person name="Sibirny A.A."/>
            <person name="Slot J.C."/>
            <person name="Stielow J.B."/>
            <person name="Sun H."/>
            <person name="Kurtzman C.P."/>
            <person name="Blackwell M."/>
            <person name="Grigoriev I.V."/>
            <person name="Jeffries T.W."/>
        </authorList>
    </citation>
    <scope>NUCLEOTIDE SEQUENCE [LARGE SCALE GENOMIC DNA]</scope>
    <source>
        <strain evidence="7">NRRL Y-12698</strain>
    </source>
</reference>
<keyword evidence="2 4" id="KW-0547">Nucleotide-binding</keyword>
<dbReference type="GeneID" id="30148288"/>
<dbReference type="EMBL" id="KV454430">
    <property type="protein sequence ID" value="ODQ80151.1"/>
    <property type="molecule type" value="Genomic_DNA"/>
</dbReference>
<dbReference type="InterPro" id="IPR030379">
    <property type="entry name" value="G_SEPTIN_dom"/>
</dbReference>
<gene>
    <name evidence="6" type="ORF">BABINDRAFT_166521</name>
</gene>
<dbReference type="GO" id="GO:0032156">
    <property type="term" value="C:septin cytoskeleton"/>
    <property type="evidence" value="ECO:0007669"/>
    <property type="project" value="UniProtKB-ARBA"/>
</dbReference>
<comment type="subcellular location">
    <subcellularLocation>
        <location evidence="1">Bud neck</location>
    </subcellularLocation>
</comment>
<dbReference type="GO" id="GO:0005525">
    <property type="term" value="F:GTP binding"/>
    <property type="evidence" value="ECO:0007669"/>
    <property type="project" value="UniProtKB-KW"/>
</dbReference>
<dbReference type="OrthoDB" id="416553at2759"/>
<dbReference type="STRING" id="984486.A0A1E3QR49"/>
<keyword evidence="7" id="KW-1185">Reference proteome</keyword>
<sequence>MAPVSIPASPEEMRHRKMVKRGLKLCFMVCGERGTGKSTFINTLCDQVIEPPLSEGTHGSWESPGLEIYTQIVDVVEKGSTPISLQIVRTPGLGDNLDNTECPTKILEYLERQFDDILSEECRIRRNPRSLDNRVHVVLYFIRPTGKGLREIDILTMKVLSKSANVIPLLSKADLLTDEELKLNKVHAMQDIATHGIPIYDFASDIDDADSFEEARELQSLLPFAIVSSKTKRVIDGKEYHVREYPWGTVKVEDPSQSDFVALKTVLFGSHMQEFKDVTHSYLYEKYRTNKLSTGGGVPSVKADNPKTGDI</sequence>
<organism evidence="6 7">
    <name type="scientific">Babjeviella inositovora NRRL Y-12698</name>
    <dbReference type="NCBI Taxonomy" id="984486"/>
    <lineage>
        <taxon>Eukaryota</taxon>
        <taxon>Fungi</taxon>
        <taxon>Dikarya</taxon>
        <taxon>Ascomycota</taxon>
        <taxon>Saccharomycotina</taxon>
        <taxon>Pichiomycetes</taxon>
        <taxon>Serinales incertae sedis</taxon>
        <taxon>Babjeviella</taxon>
    </lineage>
</organism>
<dbReference type="InterPro" id="IPR016491">
    <property type="entry name" value="Septin"/>
</dbReference>
<dbReference type="PIRSF" id="PIRSF006698">
    <property type="entry name" value="Septin"/>
    <property type="match status" value="1"/>
</dbReference>
<evidence type="ECO:0000313" key="7">
    <source>
        <dbReference type="Proteomes" id="UP000094336"/>
    </source>
</evidence>
<evidence type="ECO:0000313" key="6">
    <source>
        <dbReference type="EMBL" id="ODQ80151.1"/>
    </source>
</evidence>
<dbReference type="GO" id="GO:0005935">
    <property type="term" value="C:cellular bud neck"/>
    <property type="evidence" value="ECO:0007669"/>
    <property type="project" value="UniProtKB-SubCell"/>
</dbReference>
<dbReference type="PROSITE" id="PS51719">
    <property type="entry name" value="G_SEPTIN"/>
    <property type="match status" value="1"/>
</dbReference>
<dbReference type="RefSeq" id="XP_018985479.1">
    <property type="nucleotide sequence ID" value="XM_019130435.1"/>
</dbReference>